<gene>
    <name evidence="2" type="ORF">CCR87_09670</name>
</gene>
<keyword evidence="2" id="KW-0548">Nucleotidyltransferase</keyword>
<protein>
    <submittedName>
        <fullName evidence="2">Phosphatidate cytidylyltransferase</fullName>
    </submittedName>
</protein>
<dbReference type="GO" id="GO:0016779">
    <property type="term" value="F:nucleotidyltransferase activity"/>
    <property type="evidence" value="ECO:0007669"/>
    <property type="project" value="UniProtKB-KW"/>
</dbReference>
<feature type="non-terminal residue" evidence="2">
    <location>
        <position position="52"/>
    </location>
</feature>
<reference evidence="2" key="1">
    <citation type="submission" date="2017-05" db="EMBL/GenBank/DDBJ databases">
        <authorList>
            <person name="Imhoff J.F."/>
            <person name="Rahn T."/>
            <person name="Kuenzel S."/>
            <person name="Neulinger S.C."/>
        </authorList>
    </citation>
    <scope>NUCLEOTIDE SEQUENCE</scope>
    <source>
        <strain evidence="2">LMG 28126</strain>
    </source>
</reference>
<evidence type="ECO:0000313" key="2">
    <source>
        <dbReference type="EMBL" id="MBK5927589.1"/>
    </source>
</evidence>
<accession>A0A934TK43</accession>
<sequence>MSGAARFPDLMPRVASAVAMLAVGLGALWLGGWGLRLTLALVGAGIAWEVLR</sequence>
<dbReference type="Proteomes" id="UP000706333">
    <property type="component" value="Unassembled WGS sequence"/>
</dbReference>
<dbReference type="EMBL" id="NHSD01000261">
    <property type="protein sequence ID" value="MBK5927589.1"/>
    <property type="molecule type" value="Genomic_DNA"/>
</dbReference>
<feature type="transmembrane region" description="Helical" evidence="1">
    <location>
        <begin position="12"/>
        <end position="29"/>
    </location>
</feature>
<comment type="caution">
    <text evidence="2">The sequence shown here is derived from an EMBL/GenBank/DDBJ whole genome shotgun (WGS) entry which is preliminary data.</text>
</comment>
<keyword evidence="3" id="KW-1185">Reference proteome</keyword>
<keyword evidence="1" id="KW-0812">Transmembrane</keyword>
<dbReference type="AlphaFoldDB" id="A0A934TK43"/>
<proteinExistence type="predicted"/>
<evidence type="ECO:0000256" key="1">
    <source>
        <dbReference type="SAM" id="Phobius"/>
    </source>
</evidence>
<reference evidence="2" key="2">
    <citation type="journal article" date="2020" name="Microorganisms">
        <title>Osmotic Adaptation and Compatible Solute Biosynthesis of Phototrophic Bacteria as Revealed from Genome Analyses.</title>
        <authorList>
            <person name="Imhoff J.F."/>
            <person name="Rahn T."/>
            <person name="Kunzel S."/>
            <person name="Keller A."/>
            <person name="Neulinger S.C."/>
        </authorList>
    </citation>
    <scope>NUCLEOTIDE SEQUENCE</scope>
    <source>
        <strain evidence="2">LMG 28126</strain>
    </source>
</reference>
<keyword evidence="1" id="KW-0472">Membrane</keyword>
<keyword evidence="2" id="KW-0808">Transferase</keyword>
<name>A0A934TK43_9RHOB</name>
<keyword evidence="1" id="KW-1133">Transmembrane helix</keyword>
<organism evidence="2 3">
    <name type="scientific">Rhodobaculum claviforme</name>
    <dbReference type="NCBI Taxonomy" id="1549854"/>
    <lineage>
        <taxon>Bacteria</taxon>
        <taxon>Pseudomonadati</taxon>
        <taxon>Pseudomonadota</taxon>
        <taxon>Alphaproteobacteria</taxon>
        <taxon>Rhodobacterales</taxon>
        <taxon>Paracoccaceae</taxon>
        <taxon>Rhodobaculum</taxon>
    </lineage>
</organism>
<evidence type="ECO:0000313" key="3">
    <source>
        <dbReference type="Proteomes" id="UP000706333"/>
    </source>
</evidence>